<organism evidence="2 3">
    <name type="scientific">Phytophthora infestans</name>
    <name type="common">Potato late blight agent</name>
    <name type="synonym">Botrytis infestans</name>
    <dbReference type="NCBI Taxonomy" id="4787"/>
    <lineage>
        <taxon>Eukaryota</taxon>
        <taxon>Sar</taxon>
        <taxon>Stramenopiles</taxon>
        <taxon>Oomycota</taxon>
        <taxon>Peronosporomycetes</taxon>
        <taxon>Peronosporales</taxon>
        <taxon>Peronosporaceae</taxon>
        <taxon>Phytophthora</taxon>
    </lineage>
</organism>
<dbReference type="AlphaFoldDB" id="A0A8S9ULC8"/>
<comment type="caution">
    <text evidence="2">The sequence shown here is derived from an EMBL/GenBank/DDBJ whole genome shotgun (WGS) entry which is preliminary data.</text>
</comment>
<evidence type="ECO:0000256" key="1">
    <source>
        <dbReference type="SAM" id="MobiDB-lite"/>
    </source>
</evidence>
<dbReference type="EMBL" id="JAACNO010001471">
    <property type="protein sequence ID" value="KAF4140287.1"/>
    <property type="molecule type" value="Genomic_DNA"/>
</dbReference>
<sequence length="90" mass="9475">MPFPASSAATSPPSDSGGGVLSKAKLPFALSSLAALFPEHPTLIPSEDEDARVEKITSLRQPSYGGRKCKPVTSISIPQPRTTVAWRGAR</sequence>
<evidence type="ECO:0000313" key="2">
    <source>
        <dbReference type="EMBL" id="KAF4140287.1"/>
    </source>
</evidence>
<name>A0A8S9ULC8_PHYIN</name>
<gene>
    <name evidence="2" type="ORF">GN958_ATG10451</name>
</gene>
<protein>
    <submittedName>
        <fullName evidence="2">Uncharacterized protein</fullName>
    </submittedName>
</protein>
<reference evidence="2" key="1">
    <citation type="submission" date="2020-03" db="EMBL/GenBank/DDBJ databases">
        <title>Hybrid Assembly of Korean Phytophthora infestans isolates.</title>
        <authorList>
            <person name="Prokchorchik M."/>
            <person name="Lee Y."/>
            <person name="Seo J."/>
            <person name="Cho J.-H."/>
            <person name="Park Y.-E."/>
            <person name="Jang D.-C."/>
            <person name="Im J.-S."/>
            <person name="Choi J.-G."/>
            <person name="Park H.-J."/>
            <person name="Lee G.-B."/>
            <person name="Lee Y.-G."/>
            <person name="Hong S.-Y."/>
            <person name="Cho K."/>
            <person name="Sohn K.H."/>
        </authorList>
    </citation>
    <scope>NUCLEOTIDE SEQUENCE</scope>
    <source>
        <strain evidence="2">KR_2_A2</strain>
    </source>
</reference>
<feature type="region of interest" description="Disordered" evidence="1">
    <location>
        <begin position="1"/>
        <end position="21"/>
    </location>
</feature>
<proteinExistence type="predicted"/>
<accession>A0A8S9ULC8</accession>
<evidence type="ECO:0000313" key="3">
    <source>
        <dbReference type="Proteomes" id="UP000704712"/>
    </source>
</evidence>
<dbReference type="Proteomes" id="UP000704712">
    <property type="component" value="Unassembled WGS sequence"/>
</dbReference>